<evidence type="ECO:0000313" key="1">
    <source>
        <dbReference type="EMBL" id="KHJ92373.1"/>
    </source>
</evidence>
<sequence length="62" mass="6943">MRRVLNELAGPVCDDLEDSLELRQRGCIARRPCSETIDNLQEMRRGMQRAVSILCGGPRSVA</sequence>
<dbReference type="EMBL" id="KN551389">
    <property type="protein sequence ID" value="KHJ92373.1"/>
    <property type="molecule type" value="Genomic_DNA"/>
</dbReference>
<dbReference type="Proteomes" id="UP000053660">
    <property type="component" value="Unassembled WGS sequence"/>
</dbReference>
<gene>
    <name evidence="1" type="ORF">OESDEN_07740</name>
</gene>
<accession>A0A0B1T461</accession>
<dbReference type="AlphaFoldDB" id="A0A0B1T461"/>
<proteinExistence type="predicted"/>
<protein>
    <submittedName>
        <fullName evidence="1">Uncharacterized protein</fullName>
    </submittedName>
</protein>
<reference evidence="1 2" key="1">
    <citation type="submission" date="2014-03" db="EMBL/GenBank/DDBJ databases">
        <title>Draft genome of the hookworm Oesophagostomum dentatum.</title>
        <authorList>
            <person name="Mitreva M."/>
        </authorList>
    </citation>
    <scope>NUCLEOTIDE SEQUENCE [LARGE SCALE GENOMIC DNA]</scope>
    <source>
        <strain evidence="1 2">OD-Hann</strain>
    </source>
</reference>
<dbReference type="OrthoDB" id="128536at2759"/>
<evidence type="ECO:0000313" key="2">
    <source>
        <dbReference type="Proteomes" id="UP000053660"/>
    </source>
</evidence>
<name>A0A0B1T461_OESDE</name>
<organism evidence="1 2">
    <name type="scientific">Oesophagostomum dentatum</name>
    <name type="common">Nodular worm</name>
    <dbReference type="NCBI Taxonomy" id="61180"/>
    <lineage>
        <taxon>Eukaryota</taxon>
        <taxon>Metazoa</taxon>
        <taxon>Ecdysozoa</taxon>
        <taxon>Nematoda</taxon>
        <taxon>Chromadorea</taxon>
        <taxon>Rhabditida</taxon>
        <taxon>Rhabditina</taxon>
        <taxon>Rhabditomorpha</taxon>
        <taxon>Strongyloidea</taxon>
        <taxon>Strongylidae</taxon>
        <taxon>Oesophagostomum</taxon>
    </lineage>
</organism>
<keyword evidence="2" id="KW-1185">Reference proteome</keyword>